<name>A0ABD0N2J6_CIRMR</name>
<sequence>EDDLETDVNKLRPRPEPDRPLEQLGQYVRLCPELHHDFQVNVFIFTQSIAPPYLH</sequence>
<evidence type="ECO:0000313" key="1">
    <source>
        <dbReference type="EMBL" id="KAL0155773.1"/>
    </source>
</evidence>
<evidence type="ECO:0000313" key="2">
    <source>
        <dbReference type="Proteomes" id="UP001529510"/>
    </source>
</evidence>
<gene>
    <name evidence="1" type="ORF">M9458_050036</name>
</gene>
<comment type="caution">
    <text evidence="1">The sequence shown here is derived from an EMBL/GenBank/DDBJ whole genome shotgun (WGS) entry which is preliminary data.</text>
</comment>
<proteinExistence type="predicted"/>
<feature type="non-terminal residue" evidence="1">
    <location>
        <position position="1"/>
    </location>
</feature>
<accession>A0ABD0N2J6</accession>
<dbReference type="AlphaFoldDB" id="A0ABD0N2J6"/>
<dbReference type="Proteomes" id="UP001529510">
    <property type="component" value="Unassembled WGS sequence"/>
</dbReference>
<reference evidence="1 2" key="1">
    <citation type="submission" date="2024-05" db="EMBL/GenBank/DDBJ databases">
        <title>Genome sequencing and assembly of Indian major carp, Cirrhinus mrigala (Hamilton, 1822).</title>
        <authorList>
            <person name="Mohindra V."/>
            <person name="Chowdhury L.M."/>
            <person name="Lal K."/>
            <person name="Jena J.K."/>
        </authorList>
    </citation>
    <scope>NUCLEOTIDE SEQUENCE [LARGE SCALE GENOMIC DNA]</scope>
    <source>
        <strain evidence="1">CM1030</strain>
        <tissue evidence="1">Blood</tissue>
    </source>
</reference>
<dbReference type="EMBL" id="JAMKFB020000025">
    <property type="protein sequence ID" value="KAL0155773.1"/>
    <property type="molecule type" value="Genomic_DNA"/>
</dbReference>
<organism evidence="1 2">
    <name type="scientific">Cirrhinus mrigala</name>
    <name type="common">Mrigala</name>
    <dbReference type="NCBI Taxonomy" id="683832"/>
    <lineage>
        <taxon>Eukaryota</taxon>
        <taxon>Metazoa</taxon>
        <taxon>Chordata</taxon>
        <taxon>Craniata</taxon>
        <taxon>Vertebrata</taxon>
        <taxon>Euteleostomi</taxon>
        <taxon>Actinopterygii</taxon>
        <taxon>Neopterygii</taxon>
        <taxon>Teleostei</taxon>
        <taxon>Ostariophysi</taxon>
        <taxon>Cypriniformes</taxon>
        <taxon>Cyprinidae</taxon>
        <taxon>Labeoninae</taxon>
        <taxon>Labeonini</taxon>
        <taxon>Cirrhinus</taxon>
    </lineage>
</organism>
<keyword evidence="2" id="KW-1185">Reference proteome</keyword>
<protein>
    <submittedName>
        <fullName evidence="1">Uncharacterized protein</fullName>
    </submittedName>
</protein>